<feature type="transmembrane region" description="Helical" evidence="1">
    <location>
        <begin position="29"/>
        <end position="50"/>
    </location>
</feature>
<dbReference type="Proteomes" id="UP001310890">
    <property type="component" value="Unassembled WGS sequence"/>
</dbReference>
<dbReference type="AlphaFoldDB" id="A0AAN7TJC6"/>
<proteinExistence type="predicted"/>
<name>A0AAN7TJC6_9PEZI</name>
<organism evidence="2 3">
    <name type="scientific">Meristemomyces frigidus</name>
    <dbReference type="NCBI Taxonomy" id="1508187"/>
    <lineage>
        <taxon>Eukaryota</taxon>
        <taxon>Fungi</taxon>
        <taxon>Dikarya</taxon>
        <taxon>Ascomycota</taxon>
        <taxon>Pezizomycotina</taxon>
        <taxon>Dothideomycetes</taxon>
        <taxon>Dothideomycetidae</taxon>
        <taxon>Mycosphaerellales</taxon>
        <taxon>Teratosphaeriaceae</taxon>
        <taxon>Meristemomyces</taxon>
    </lineage>
</organism>
<keyword evidence="1" id="KW-1133">Transmembrane helix</keyword>
<dbReference type="PANTHER" id="PTHR12652:SF25">
    <property type="entry name" value="MICROBODY (PEROXISOME) PROLIFERATION PROTEIN PEROXIN 11C (EUROFUNG)"/>
    <property type="match status" value="1"/>
</dbReference>
<keyword evidence="1" id="KW-0472">Membrane</keyword>
<dbReference type="PANTHER" id="PTHR12652">
    <property type="entry name" value="PEROXISOMAL BIOGENESIS FACTOR 11"/>
    <property type="match status" value="1"/>
</dbReference>
<dbReference type="EMBL" id="JAVRRL010000001">
    <property type="protein sequence ID" value="KAK5119070.1"/>
    <property type="molecule type" value="Genomic_DNA"/>
</dbReference>
<comment type="caution">
    <text evidence="2">The sequence shown here is derived from an EMBL/GenBank/DDBJ whole genome shotgun (WGS) entry which is preliminary data.</text>
</comment>
<evidence type="ECO:0000256" key="1">
    <source>
        <dbReference type="SAM" id="Phobius"/>
    </source>
</evidence>
<evidence type="ECO:0000313" key="2">
    <source>
        <dbReference type="EMBL" id="KAK5119070.1"/>
    </source>
</evidence>
<gene>
    <name evidence="2" type="ORF">LTR62_000281</name>
</gene>
<sequence>MSADSYRLSNLLHSPGLHTDKVLTHLNRVLATSAGVEATLCTLCYTLYFVHSRLLRIRKTKHSPLAITLATKVSTLILPGETLVASISPPKSYLSGTCASVKALADLTNDVRYFTRLWGLIPIYNWAKDHYLKPPGDASLKALIWGQVLMFSTFQVLENGAYLASKGILKGEAWHRRQPKWWVWSNRFCLAYLGLEGLRLLRIRQLRYNEDFGAKNTTSDEDEGMVRIESEALRRKWQSEFYVGAGWLPLTLQRSFGDQSAGPLDETWIGICGMIPGIIALGNVWQQTKE</sequence>
<evidence type="ECO:0000313" key="3">
    <source>
        <dbReference type="Proteomes" id="UP001310890"/>
    </source>
</evidence>
<accession>A0AAN7TJC6</accession>
<keyword evidence="1" id="KW-0812">Transmembrane</keyword>
<protein>
    <submittedName>
        <fullName evidence="2">Uncharacterized protein</fullName>
    </submittedName>
</protein>
<reference evidence="2" key="1">
    <citation type="submission" date="2023-08" db="EMBL/GenBank/DDBJ databases">
        <title>Black Yeasts Isolated from many extreme environments.</title>
        <authorList>
            <person name="Coleine C."/>
            <person name="Stajich J.E."/>
            <person name="Selbmann L."/>
        </authorList>
    </citation>
    <scope>NUCLEOTIDE SEQUENCE</scope>
    <source>
        <strain evidence="2">CCFEE 5401</strain>
    </source>
</reference>